<dbReference type="AlphaFoldDB" id="A0AAD8N887"/>
<comment type="caution">
    <text evidence="1">The sequence shown here is derived from an EMBL/GenBank/DDBJ whole genome shotgun (WGS) entry which is preliminary data.</text>
</comment>
<proteinExistence type="predicted"/>
<organism evidence="1 2">
    <name type="scientific">Heracleum sosnowskyi</name>
    <dbReference type="NCBI Taxonomy" id="360622"/>
    <lineage>
        <taxon>Eukaryota</taxon>
        <taxon>Viridiplantae</taxon>
        <taxon>Streptophyta</taxon>
        <taxon>Embryophyta</taxon>
        <taxon>Tracheophyta</taxon>
        <taxon>Spermatophyta</taxon>
        <taxon>Magnoliopsida</taxon>
        <taxon>eudicotyledons</taxon>
        <taxon>Gunneridae</taxon>
        <taxon>Pentapetalae</taxon>
        <taxon>asterids</taxon>
        <taxon>campanulids</taxon>
        <taxon>Apiales</taxon>
        <taxon>Apiaceae</taxon>
        <taxon>Apioideae</taxon>
        <taxon>apioid superclade</taxon>
        <taxon>Tordylieae</taxon>
        <taxon>Tordyliinae</taxon>
        <taxon>Heracleum</taxon>
    </lineage>
</organism>
<dbReference type="EMBL" id="JAUIZM010000002">
    <property type="protein sequence ID" value="KAK1399466.1"/>
    <property type="molecule type" value="Genomic_DNA"/>
</dbReference>
<accession>A0AAD8N887</accession>
<protein>
    <submittedName>
        <fullName evidence="1">Uncharacterized protein</fullName>
    </submittedName>
</protein>
<gene>
    <name evidence="1" type="ORF">POM88_009329</name>
</gene>
<name>A0AAD8N887_9APIA</name>
<sequence>MTLTSFSGKIETWRLNHFDEETGWTGPDLEDIYDDMMNLRESFTLEEMSDKKIMERFLGRHSVYLRGWGRSDDNPGARASTKPNQPGYQELLQKYNDVSTHLDEFFSILRQNNIMPLASGTSEASDTDTNLDNSE</sequence>
<dbReference type="Proteomes" id="UP001237642">
    <property type="component" value="Unassembled WGS sequence"/>
</dbReference>
<reference evidence="1" key="2">
    <citation type="submission" date="2023-05" db="EMBL/GenBank/DDBJ databases">
        <authorList>
            <person name="Schelkunov M.I."/>
        </authorList>
    </citation>
    <scope>NUCLEOTIDE SEQUENCE</scope>
    <source>
        <strain evidence="1">Hsosn_3</strain>
        <tissue evidence="1">Leaf</tissue>
    </source>
</reference>
<keyword evidence="2" id="KW-1185">Reference proteome</keyword>
<reference evidence="1" key="1">
    <citation type="submission" date="2023-02" db="EMBL/GenBank/DDBJ databases">
        <title>Genome of toxic invasive species Heracleum sosnowskyi carries increased number of genes despite the absence of recent whole-genome duplications.</title>
        <authorList>
            <person name="Schelkunov M."/>
            <person name="Shtratnikova V."/>
            <person name="Makarenko M."/>
            <person name="Klepikova A."/>
            <person name="Omelchenko D."/>
            <person name="Novikova G."/>
            <person name="Obukhova E."/>
            <person name="Bogdanov V."/>
            <person name="Penin A."/>
            <person name="Logacheva M."/>
        </authorList>
    </citation>
    <scope>NUCLEOTIDE SEQUENCE</scope>
    <source>
        <strain evidence="1">Hsosn_3</strain>
        <tissue evidence="1">Leaf</tissue>
    </source>
</reference>
<evidence type="ECO:0000313" key="1">
    <source>
        <dbReference type="EMBL" id="KAK1399466.1"/>
    </source>
</evidence>
<evidence type="ECO:0000313" key="2">
    <source>
        <dbReference type="Proteomes" id="UP001237642"/>
    </source>
</evidence>